<evidence type="ECO:0000256" key="5">
    <source>
        <dbReference type="SAM" id="MobiDB-lite"/>
    </source>
</evidence>
<evidence type="ECO:0000256" key="4">
    <source>
        <dbReference type="ARBA" id="ARBA00047303"/>
    </source>
</evidence>
<comment type="caution">
    <text evidence="6">The sequence shown here is derived from an EMBL/GenBank/DDBJ whole genome shotgun (WGS) entry which is preliminary data.</text>
</comment>
<evidence type="ECO:0000313" key="7">
    <source>
        <dbReference type="Proteomes" id="UP001470230"/>
    </source>
</evidence>
<proteinExistence type="predicted"/>
<dbReference type="PANTHER" id="PTHR31399:SF0">
    <property type="entry name" value="DNA-DIRECTED PRIMASE_POLYMERASE PROTEIN"/>
    <property type="match status" value="1"/>
</dbReference>
<sequence>MMPAEILTLKKQEKNEKCNILNPEELKKVNHWFGMFSMEITTTGKRFFFRMEYDLMYKSYRYFSEPHFYEVIPENHPCHLYFDIEFLFAEHNDFDGDKLVNDLILLVDDKLFSLFGRTDYEIIDLEATSEKKFSRHLIFHSDTFMFRNNSHVGYFVQTEILTHPEFAQIVDPAVYSKNRNFRCIWCTKKANGSNYPLIPKDKTNSKPSFSNLEYFLKTLIAYPPKTNPHLIGYPHIDNPPISKQVKTSTVQIKASNQPSDNQKKGSSGDKQDIEQFAIKSFAPNGYISKISYSPEFDTISLFVEGSKYCQNIGREHKSNHIYLICKLSQGYITQRCFDPDCRGYESPPVEIPYILLQNLRQKYLPTNYDPSLIIQNYQKKAPKGLSSIEKIILENSID</sequence>
<reference evidence="6 7" key="1">
    <citation type="submission" date="2024-04" db="EMBL/GenBank/DDBJ databases">
        <title>Tritrichomonas musculus Genome.</title>
        <authorList>
            <person name="Alves-Ferreira E."/>
            <person name="Grigg M."/>
            <person name="Lorenzi H."/>
            <person name="Galac M."/>
        </authorList>
    </citation>
    <scope>NUCLEOTIDE SEQUENCE [LARGE SCALE GENOMIC DNA]</scope>
    <source>
        <strain evidence="6 7">EAF2021</strain>
    </source>
</reference>
<evidence type="ECO:0000256" key="1">
    <source>
        <dbReference type="ARBA" id="ARBA00026139"/>
    </source>
</evidence>
<dbReference type="EC" id="2.7.7.102" evidence="3"/>
<gene>
    <name evidence="6" type="ORF">M9Y10_009596</name>
</gene>
<dbReference type="InterPro" id="IPR044917">
    <property type="entry name" value="PRIMPOL"/>
</dbReference>
<evidence type="ECO:0000256" key="2">
    <source>
        <dbReference type="ARBA" id="ARBA00044677"/>
    </source>
</evidence>
<comment type="catalytic activity">
    <reaction evidence="4">
        <text>DNA(n) + a 2'-deoxyribonucleoside 5'-triphosphate = DNA(n+1) + diphosphate</text>
        <dbReference type="Rhea" id="RHEA:22508"/>
        <dbReference type="Rhea" id="RHEA-COMP:17339"/>
        <dbReference type="Rhea" id="RHEA-COMP:17340"/>
        <dbReference type="ChEBI" id="CHEBI:33019"/>
        <dbReference type="ChEBI" id="CHEBI:61560"/>
        <dbReference type="ChEBI" id="CHEBI:173112"/>
        <dbReference type="EC" id="2.7.7.7"/>
    </reaction>
    <physiologicalReaction direction="left-to-right" evidence="4">
        <dbReference type="Rhea" id="RHEA:22509"/>
    </physiologicalReaction>
</comment>
<evidence type="ECO:0000313" key="6">
    <source>
        <dbReference type="EMBL" id="KAK8866630.1"/>
    </source>
</evidence>
<name>A0ABR2INS7_9EUKA</name>
<dbReference type="Pfam" id="PF03121">
    <property type="entry name" value="Herpes_UL52"/>
    <property type="match status" value="1"/>
</dbReference>
<keyword evidence="7" id="KW-1185">Reference proteome</keyword>
<dbReference type="Proteomes" id="UP001470230">
    <property type="component" value="Unassembled WGS sequence"/>
</dbReference>
<comment type="catalytic activity">
    <reaction evidence="2">
        <text>ssDNA + n NTP = ssDNA/pppN(pN)n-1 hybrid + (n-1) diphosphate.</text>
        <dbReference type="EC" id="2.7.7.102"/>
    </reaction>
</comment>
<feature type="region of interest" description="Disordered" evidence="5">
    <location>
        <begin position="247"/>
        <end position="269"/>
    </location>
</feature>
<organism evidence="6 7">
    <name type="scientific">Tritrichomonas musculus</name>
    <dbReference type="NCBI Taxonomy" id="1915356"/>
    <lineage>
        <taxon>Eukaryota</taxon>
        <taxon>Metamonada</taxon>
        <taxon>Parabasalia</taxon>
        <taxon>Tritrichomonadida</taxon>
        <taxon>Tritrichomonadidae</taxon>
        <taxon>Tritrichomonas</taxon>
    </lineage>
</organism>
<protein>
    <recommendedName>
        <fullName evidence="1">DNA-directed primase/polymerase protein</fullName>
        <ecNumber evidence="3">2.7.7.102</ecNumber>
    </recommendedName>
</protein>
<dbReference type="PANTHER" id="PTHR31399">
    <property type="entry name" value="DNA-DIRECTED PRIMASE / POLYMERASE PROTEIN"/>
    <property type="match status" value="1"/>
</dbReference>
<feature type="compositionally biased region" description="Polar residues" evidence="5">
    <location>
        <begin position="247"/>
        <end position="260"/>
    </location>
</feature>
<accession>A0ABR2INS7</accession>
<dbReference type="EMBL" id="JAPFFF010000015">
    <property type="protein sequence ID" value="KAK8866630.1"/>
    <property type="molecule type" value="Genomic_DNA"/>
</dbReference>
<evidence type="ECO:0000256" key="3">
    <source>
        <dbReference type="ARBA" id="ARBA00044768"/>
    </source>
</evidence>